<dbReference type="InterPro" id="IPR053888">
    <property type="entry name" value="MRM3-like_sub_bind"/>
</dbReference>
<dbReference type="InParanoid" id="A0A6M4H3H8"/>
<dbReference type="InterPro" id="IPR013123">
    <property type="entry name" value="SpoU_subst-bd"/>
</dbReference>
<dbReference type="PANTHER" id="PTHR43191">
    <property type="entry name" value="RRNA METHYLTRANSFERASE 3"/>
    <property type="match status" value="1"/>
</dbReference>
<evidence type="ECO:0000313" key="6">
    <source>
        <dbReference type="Proteomes" id="UP000503096"/>
    </source>
</evidence>
<dbReference type="PANTHER" id="PTHR43191:SF2">
    <property type="entry name" value="RRNA METHYLTRANSFERASE 3, MITOCHONDRIAL"/>
    <property type="match status" value="1"/>
</dbReference>
<dbReference type="AlphaFoldDB" id="A0A6M4H3H8"/>
<evidence type="ECO:0000259" key="4">
    <source>
        <dbReference type="SMART" id="SM00967"/>
    </source>
</evidence>
<evidence type="ECO:0000256" key="1">
    <source>
        <dbReference type="ARBA" id="ARBA00007228"/>
    </source>
</evidence>
<dbReference type="CDD" id="cd18095">
    <property type="entry name" value="SpoU-like_rRNA-MTase"/>
    <property type="match status" value="1"/>
</dbReference>
<protein>
    <submittedName>
        <fullName evidence="5">23S rRNA (Guanosine-2'-O-)-methyltransferase RlmB</fullName>
        <ecNumber evidence="5">2.1.1.185</ecNumber>
    </submittedName>
</protein>
<dbReference type="SUPFAM" id="SSF75217">
    <property type="entry name" value="alpha/beta knot"/>
    <property type="match status" value="1"/>
</dbReference>
<dbReference type="GO" id="GO:0032259">
    <property type="term" value="P:methylation"/>
    <property type="evidence" value="ECO:0007669"/>
    <property type="project" value="UniProtKB-KW"/>
</dbReference>
<dbReference type="GO" id="GO:0005737">
    <property type="term" value="C:cytoplasm"/>
    <property type="evidence" value="ECO:0007669"/>
    <property type="project" value="UniProtKB-ARBA"/>
</dbReference>
<comment type="similarity">
    <text evidence="1">Belongs to the class IV-like SAM-binding methyltransferase superfamily. RNA methyltransferase TrmH family.</text>
</comment>
<proteinExistence type="inferred from homology"/>
<dbReference type="Gene3D" id="3.40.1280.10">
    <property type="match status" value="1"/>
</dbReference>
<keyword evidence="6" id="KW-1185">Reference proteome</keyword>
<feature type="domain" description="RNA 2-O ribose methyltransferase substrate binding" evidence="4">
    <location>
        <begin position="32"/>
        <end position="106"/>
    </location>
</feature>
<sequence>MKAITSRDNAGYKAMAKLVASTAERKRRALSVLEGAHLVAAFLDSGRELDSLMVSRSALERAEVAALADRAHPAAVTVISDALFDALSTLDSATGVIAAAPTPEGVAVPANASLVVLLEDVQDPGNVGTLLRSAAAVGAGHVMLSKTCAFAWSLKVIRAGVGAHFALNIVEDADLAAWLAAFRGKSVALAGGAKESIYDLDLTGPLAIIVGNEGAGVSESLMRAATKRARIPMPGRMESLNAGVAGSVALFEALRQRQSSADKRG</sequence>
<dbReference type="InterPro" id="IPR029028">
    <property type="entry name" value="Alpha/beta_knot_MTases"/>
</dbReference>
<keyword evidence="2 5" id="KW-0489">Methyltransferase</keyword>
<dbReference type="GO" id="GO:0008173">
    <property type="term" value="F:RNA methyltransferase activity"/>
    <property type="evidence" value="ECO:0007669"/>
    <property type="project" value="InterPro"/>
</dbReference>
<dbReference type="SMART" id="SM00967">
    <property type="entry name" value="SpoU_sub_bind"/>
    <property type="match status" value="1"/>
</dbReference>
<dbReference type="RefSeq" id="WP_171160946.1">
    <property type="nucleotide sequence ID" value="NZ_CP053073.1"/>
</dbReference>
<dbReference type="Pfam" id="PF00588">
    <property type="entry name" value="SpoU_methylase"/>
    <property type="match status" value="1"/>
</dbReference>
<gene>
    <name evidence="5" type="primary">rlmB_1</name>
    <name evidence="5" type="ORF">DSM104440_00954</name>
</gene>
<dbReference type="GO" id="GO:0006396">
    <property type="term" value="P:RNA processing"/>
    <property type="evidence" value="ECO:0007669"/>
    <property type="project" value="InterPro"/>
</dbReference>
<dbReference type="Proteomes" id="UP000503096">
    <property type="component" value="Chromosome"/>
</dbReference>
<evidence type="ECO:0000256" key="3">
    <source>
        <dbReference type="ARBA" id="ARBA00022679"/>
    </source>
</evidence>
<reference evidence="5 6" key="1">
    <citation type="submission" date="2020-04" db="EMBL/GenBank/DDBJ databases">
        <title>Usitatibacter rugosus gen. nov., sp. nov. and Usitatibacter palustris sp. nov., novel members of Usitatibacteraceae fam. nov. within the order Nitrosomonadales isolated from soil.</title>
        <authorList>
            <person name="Huber K.J."/>
            <person name="Neumann-Schaal M."/>
            <person name="Geppert A."/>
            <person name="Luckner M."/>
            <person name="Wanner G."/>
            <person name="Overmann J."/>
        </authorList>
    </citation>
    <scope>NUCLEOTIDE SEQUENCE [LARGE SCALE GENOMIC DNA]</scope>
    <source>
        <strain evidence="5 6">Swamp67</strain>
    </source>
</reference>
<dbReference type="InterPro" id="IPR029064">
    <property type="entry name" value="Ribosomal_eL30-like_sf"/>
</dbReference>
<dbReference type="SUPFAM" id="SSF55315">
    <property type="entry name" value="L30e-like"/>
    <property type="match status" value="1"/>
</dbReference>
<accession>A0A6M4H3H8</accession>
<dbReference type="Gene3D" id="3.30.1330.30">
    <property type="match status" value="1"/>
</dbReference>
<dbReference type="Pfam" id="PF22435">
    <property type="entry name" value="MRM3-like_sub_bind"/>
    <property type="match status" value="1"/>
</dbReference>
<organism evidence="5 6">
    <name type="scientific">Usitatibacter palustris</name>
    <dbReference type="NCBI Taxonomy" id="2732487"/>
    <lineage>
        <taxon>Bacteria</taxon>
        <taxon>Pseudomonadati</taxon>
        <taxon>Pseudomonadota</taxon>
        <taxon>Betaproteobacteria</taxon>
        <taxon>Nitrosomonadales</taxon>
        <taxon>Usitatibacteraceae</taxon>
        <taxon>Usitatibacter</taxon>
    </lineage>
</organism>
<dbReference type="GO" id="GO:0003723">
    <property type="term" value="F:RNA binding"/>
    <property type="evidence" value="ECO:0007669"/>
    <property type="project" value="InterPro"/>
</dbReference>
<evidence type="ECO:0000313" key="5">
    <source>
        <dbReference type="EMBL" id="QJR14161.1"/>
    </source>
</evidence>
<name>A0A6M4H3H8_9PROT</name>
<dbReference type="KEGG" id="upl:DSM104440_00954"/>
<dbReference type="InterPro" id="IPR029026">
    <property type="entry name" value="tRNA_m1G_MTases_N"/>
</dbReference>
<dbReference type="EMBL" id="CP053073">
    <property type="protein sequence ID" value="QJR14161.1"/>
    <property type="molecule type" value="Genomic_DNA"/>
</dbReference>
<dbReference type="InterPro" id="IPR001537">
    <property type="entry name" value="SpoU_MeTrfase"/>
</dbReference>
<keyword evidence="3 5" id="KW-0808">Transferase</keyword>
<dbReference type="InterPro" id="IPR051259">
    <property type="entry name" value="rRNA_Methyltransferase"/>
</dbReference>
<evidence type="ECO:0000256" key="2">
    <source>
        <dbReference type="ARBA" id="ARBA00022603"/>
    </source>
</evidence>
<dbReference type="EC" id="2.1.1.185" evidence="5"/>